<proteinExistence type="predicted"/>
<dbReference type="Proteomes" id="UP000050317">
    <property type="component" value="Unassembled WGS sequence"/>
</dbReference>
<gene>
    <name evidence="1" type="ORF">ALO40_200164</name>
</gene>
<dbReference type="EMBL" id="LJRR01000384">
    <property type="protein sequence ID" value="KPZ10722.1"/>
    <property type="molecule type" value="Genomic_DNA"/>
</dbReference>
<comment type="caution">
    <text evidence="1">The sequence shown here is derived from an EMBL/GenBank/DDBJ whole genome shotgun (WGS) entry which is preliminary data.</text>
</comment>
<protein>
    <submittedName>
        <fullName evidence="1">Uncharacterized protein</fullName>
    </submittedName>
</protein>
<dbReference type="RefSeq" id="WP_145915243.1">
    <property type="nucleotide sequence ID" value="NZ_LJRR01000384.1"/>
</dbReference>
<sequence>MLNSPGSIGISGPSLHHEPDRLEGVSANNLFPKLNPAALQKDSNVLSQLAALNNIEIDTKKIIVQELKDKLSNVCCLDKKYVENDIDLIKQILSDISTASKGSLNLVLKNHAVKAVKDAVYCFTFDDFSITHPNVNNESSNFNRILPSLGCAAQNYGYFGRKIILHTAEQMLSDYKKADRLGKLEKVILNDPSNEATELSTGDYYMKYLTDHGISLDEEYDKTKMS</sequence>
<dbReference type="PATRIC" id="fig|251703.9.peg.1325"/>
<accession>A0A0Q0EJF9</accession>
<reference evidence="1 2" key="1">
    <citation type="submission" date="2015-09" db="EMBL/GenBank/DDBJ databases">
        <title>Genome announcement of multiple Pseudomonas syringae strains.</title>
        <authorList>
            <person name="Thakur S."/>
            <person name="Wang P.W."/>
            <person name="Gong Y."/>
            <person name="Weir B.S."/>
            <person name="Guttman D.S."/>
        </authorList>
    </citation>
    <scope>NUCLEOTIDE SEQUENCE [LARGE SCALE GENOMIC DNA]</scope>
    <source>
        <strain evidence="1 2">ICMP3963</strain>
    </source>
</reference>
<dbReference type="AlphaFoldDB" id="A0A0Q0EJF9"/>
<evidence type="ECO:0000313" key="1">
    <source>
        <dbReference type="EMBL" id="KPZ10722.1"/>
    </source>
</evidence>
<organism evidence="1 2">
    <name type="scientific">Pseudomonas syringae pv. viburni</name>
    <dbReference type="NCBI Taxonomy" id="251703"/>
    <lineage>
        <taxon>Bacteria</taxon>
        <taxon>Pseudomonadati</taxon>
        <taxon>Pseudomonadota</taxon>
        <taxon>Gammaproteobacteria</taxon>
        <taxon>Pseudomonadales</taxon>
        <taxon>Pseudomonadaceae</taxon>
        <taxon>Pseudomonas</taxon>
    </lineage>
</organism>
<name>A0A0Q0EJF9_9PSED</name>
<evidence type="ECO:0000313" key="2">
    <source>
        <dbReference type="Proteomes" id="UP000050317"/>
    </source>
</evidence>